<dbReference type="AlphaFoldDB" id="D1PIZ8"/>
<feature type="transmembrane region" description="Helical" evidence="1">
    <location>
        <begin position="20"/>
        <end position="40"/>
    </location>
</feature>
<proteinExistence type="predicted"/>
<dbReference type="EMBL" id="ACBY02000011">
    <property type="protein sequence ID" value="EFB77507.1"/>
    <property type="molecule type" value="Genomic_DNA"/>
</dbReference>
<dbReference type="Proteomes" id="UP000003438">
    <property type="component" value="Unassembled WGS sequence"/>
</dbReference>
<accession>D1PIZ8</accession>
<organism evidence="4 5">
    <name type="scientific">Subdoligranulum variabile DSM 15176</name>
    <dbReference type="NCBI Taxonomy" id="411471"/>
    <lineage>
        <taxon>Bacteria</taxon>
        <taxon>Bacillati</taxon>
        <taxon>Bacillota</taxon>
        <taxon>Clostridia</taxon>
        <taxon>Eubacteriales</taxon>
        <taxon>Oscillospiraceae</taxon>
        <taxon>Subdoligranulum</taxon>
    </lineage>
</organism>
<keyword evidence="5" id="KW-1185">Reference proteome</keyword>
<dbReference type="HOGENOM" id="CLU_3104600_0_0_9"/>
<keyword evidence="1" id="KW-1133">Transmembrane helix</keyword>
<evidence type="ECO:0000313" key="2">
    <source>
        <dbReference type="EMBL" id="EFB75069.1"/>
    </source>
</evidence>
<gene>
    <name evidence="4" type="ORF">SUBVAR_04316</name>
    <name evidence="3" type="ORF">SUBVAR_06590</name>
    <name evidence="2" type="ORF">SUBVAR_06615</name>
</gene>
<evidence type="ECO:0000256" key="1">
    <source>
        <dbReference type="SAM" id="Phobius"/>
    </source>
</evidence>
<reference evidence="4 5" key="1">
    <citation type="submission" date="2009-12" db="EMBL/GenBank/DDBJ databases">
        <authorList>
            <person name="Weinstock G."/>
            <person name="Sodergren E."/>
            <person name="Clifton S."/>
            <person name="Fulton L."/>
            <person name="Fulton B."/>
            <person name="Courtney L."/>
            <person name="Fronick C."/>
            <person name="Harrison M."/>
            <person name="Strong C."/>
            <person name="Farmer C."/>
            <person name="Delahaunty K."/>
            <person name="Markovic C."/>
            <person name="Hall O."/>
            <person name="Minx P."/>
            <person name="Tomlinson C."/>
            <person name="Mitreva M."/>
            <person name="Nelson J."/>
            <person name="Hou S."/>
            <person name="Wollam A."/>
            <person name="Pepin K.H."/>
            <person name="Johnson M."/>
            <person name="Bhonagiri V."/>
            <person name="Nash W.E."/>
            <person name="Warren W."/>
            <person name="Chinwalla A."/>
            <person name="Mardis E.R."/>
            <person name="Wilson R.K."/>
        </authorList>
    </citation>
    <scope>NUCLEOTIDE SEQUENCE [LARGE SCALE GENOMIC DNA]</scope>
    <source>
        <strain evidence="4 5">DSM 15176</strain>
    </source>
</reference>
<protein>
    <submittedName>
        <fullName evidence="4">Uncharacterized protein</fullName>
    </submittedName>
</protein>
<keyword evidence="1" id="KW-0472">Membrane</keyword>
<evidence type="ECO:0000313" key="4">
    <source>
        <dbReference type="EMBL" id="EFB77507.1"/>
    </source>
</evidence>
<keyword evidence="1" id="KW-0812">Transmembrane</keyword>
<evidence type="ECO:0000313" key="5">
    <source>
        <dbReference type="Proteomes" id="UP000003438"/>
    </source>
</evidence>
<dbReference type="EMBL" id="ACBY02000035">
    <property type="protein sequence ID" value="EFB75103.1"/>
    <property type="molecule type" value="Genomic_DNA"/>
</dbReference>
<dbReference type="EMBL" id="ACBY02000041">
    <property type="protein sequence ID" value="EFB75069.1"/>
    <property type="molecule type" value="Genomic_DNA"/>
</dbReference>
<sequence>MPWKDPDSLIAAWRPNSILLAYAGVPTDLCFAIPFLNYLFSPPPFIFGVDF</sequence>
<evidence type="ECO:0000313" key="3">
    <source>
        <dbReference type="EMBL" id="EFB75103.1"/>
    </source>
</evidence>
<comment type="caution">
    <text evidence="4">The sequence shown here is derived from an EMBL/GenBank/DDBJ whole genome shotgun (WGS) entry which is preliminary data.</text>
</comment>
<name>D1PIZ8_9FIRM</name>